<evidence type="ECO:0000256" key="2">
    <source>
        <dbReference type="PIRSR" id="PIRSR640198-2"/>
    </source>
</evidence>
<feature type="binding site" evidence="2">
    <location>
        <begin position="346"/>
        <end position="353"/>
    </location>
    <ligand>
        <name>ATP</name>
        <dbReference type="ChEBI" id="CHEBI:30616"/>
    </ligand>
</feature>
<accession>A0A5B2TXG3</accession>
<dbReference type="PANTHER" id="PTHR13504">
    <property type="entry name" value="FIDO DOMAIN-CONTAINING PROTEIN DDB_G0283145"/>
    <property type="match status" value="1"/>
</dbReference>
<dbReference type="InterPro" id="IPR036597">
    <property type="entry name" value="Fido-like_dom_sf"/>
</dbReference>
<evidence type="ECO:0000313" key="4">
    <source>
        <dbReference type="EMBL" id="KAA2218515.1"/>
    </source>
</evidence>
<dbReference type="RefSeq" id="WP_154917084.1">
    <property type="nucleotide sequence ID" value="NZ_VUOE01000001.1"/>
</dbReference>
<comment type="caution">
    <text evidence="4">The sequence shown here is derived from an EMBL/GenBank/DDBJ whole genome shotgun (WGS) entry which is preliminary data.</text>
</comment>
<dbReference type="InterPro" id="IPR003812">
    <property type="entry name" value="Fido"/>
</dbReference>
<proteinExistence type="predicted"/>
<dbReference type="PANTHER" id="PTHR13504:SF38">
    <property type="entry name" value="FIDO DOMAIN-CONTAINING PROTEIN"/>
    <property type="match status" value="1"/>
</dbReference>
<feature type="domain" description="Fido" evidence="3">
    <location>
        <begin position="254"/>
        <end position="405"/>
    </location>
</feature>
<keyword evidence="2" id="KW-0067">ATP-binding</keyword>
<evidence type="ECO:0000259" key="3">
    <source>
        <dbReference type="PROSITE" id="PS51459"/>
    </source>
</evidence>
<reference evidence="4 5" key="1">
    <citation type="submission" date="2019-09" db="EMBL/GenBank/DDBJ databases">
        <authorList>
            <person name="Khan S.A."/>
            <person name="Jeon C.O."/>
            <person name="Chun B.H."/>
            <person name="Jeong S.E."/>
        </authorList>
    </citation>
    <scope>NUCLEOTIDE SEQUENCE [LARGE SCALE GENOMIC DNA]</scope>
    <source>
        <strain evidence="4 5">KCTC 42508</strain>
    </source>
</reference>
<dbReference type="Gene3D" id="1.10.3290.10">
    <property type="entry name" value="Fido-like domain"/>
    <property type="match status" value="1"/>
</dbReference>
<dbReference type="GO" id="GO:0005524">
    <property type="term" value="F:ATP binding"/>
    <property type="evidence" value="ECO:0007669"/>
    <property type="project" value="UniProtKB-KW"/>
</dbReference>
<gene>
    <name evidence="4" type="ORF">F0361_02520</name>
</gene>
<dbReference type="Pfam" id="PF02661">
    <property type="entry name" value="Fic"/>
    <property type="match status" value="1"/>
</dbReference>
<name>A0A5B2TXG3_9FLAO</name>
<organism evidence="4 5">
    <name type="scientific">Maribacter flavus</name>
    <dbReference type="NCBI Taxonomy" id="1658664"/>
    <lineage>
        <taxon>Bacteria</taxon>
        <taxon>Pseudomonadati</taxon>
        <taxon>Bacteroidota</taxon>
        <taxon>Flavobacteriia</taxon>
        <taxon>Flavobacteriales</taxon>
        <taxon>Flavobacteriaceae</taxon>
        <taxon>Maribacter</taxon>
    </lineage>
</organism>
<feature type="active site" evidence="1">
    <location>
        <position position="342"/>
    </location>
</feature>
<dbReference type="EMBL" id="VUOE01000001">
    <property type="protein sequence ID" value="KAA2218515.1"/>
    <property type="molecule type" value="Genomic_DNA"/>
</dbReference>
<protein>
    <submittedName>
        <fullName evidence="4">Cell filamentation protein Fic</fullName>
    </submittedName>
</protein>
<dbReference type="Proteomes" id="UP000323188">
    <property type="component" value="Unassembled WGS sequence"/>
</dbReference>
<keyword evidence="2" id="KW-0547">Nucleotide-binding</keyword>
<evidence type="ECO:0000313" key="5">
    <source>
        <dbReference type="Proteomes" id="UP000323188"/>
    </source>
</evidence>
<dbReference type="InterPro" id="IPR040198">
    <property type="entry name" value="Fido_containing"/>
</dbReference>
<sequence>MSKSNRFSRKVITFHGRVMPEEGVLVGYAFILQILEKHTGRRLPTPDVLAMVTDKQQRYNTEQWQVFANRYMPSKDEMSHLTFALKYEGIDLLILKEFFLYAGDGLVKTMMKNEPTGQYSRRIWFLYEWLLGKQLDIPDLKVGNYVEIINPKLQYEGPIENSTRHRVKNNLPGTPEFCPLIRRTEKLESFTATKFPELMEKGLKGRNKDLIRRTAAFLLLKDSKASFAIEGEYPPNLRARNWGKAIGQAGKKPLSVDELERLQDIVIGTKKLKHMGIRIGEGFIGEHDRESFLPMPDHISAKASDLTSLMQGLIDTNNRLQDSDYDPVLAAASIAFGFVFIHPFSDGNGRIHRYLIHHILVKMGYTKREMIFPISAAILNRIGEYQDVLEAYSSPLLDLIEWKPTPDHNVEITNETIDLYRYFDATRQAEFLYECVEETIEKIIPEELDFLEKYDLMTNFINSVVTLPDTKVDLLIKFLNQNEGKLSKNKRDKEFDELNDEEIAAIEEFYGSTF</sequence>
<evidence type="ECO:0000256" key="1">
    <source>
        <dbReference type="PIRSR" id="PIRSR640198-1"/>
    </source>
</evidence>
<dbReference type="SUPFAM" id="SSF140931">
    <property type="entry name" value="Fic-like"/>
    <property type="match status" value="1"/>
</dbReference>
<dbReference type="PROSITE" id="PS51459">
    <property type="entry name" value="FIDO"/>
    <property type="match status" value="1"/>
</dbReference>
<dbReference type="AlphaFoldDB" id="A0A5B2TXG3"/>